<gene>
    <name evidence="3" type="ordered locus">Ecym_6222</name>
</gene>
<dbReference type="EC" id="4.3.2.7" evidence="1"/>
<dbReference type="GeneID" id="11471041"/>
<keyword evidence="2" id="KW-0456">Lyase</keyword>
<dbReference type="PANTHER" id="PTHR12192">
    <property type="entry name" value="CATION TRANSPORT PROTEIN CHAC-RELATED"/>
    <property type="match status" value="1"/>
</dbReference>
<dbReference type="GO" id="GO:0003839">
    <property type="term" value="F:gamma-glutamylcyclotransferase activity"/>
    <property type="evidence" value="ECO:0007669"/>
    <property type="project" value="EnsemblFungi"/>
</dbReference>
<accession>G8JVC5</accession>
<dbReference type="GO" id="GO:0006751">
    <property type="term" value="P:glutathione catabolic process"/>
    <property type="evidence" value="ECO:0007669"/>
    <property type="project" value="EnsemblFungi"/>
</dbReference>
<reference evidence="4" key="1">
    <citation type="journal article" date="2012" name="G3 (Bethesda)">
        <title>Pichia sorbitophila, an interspecies yeast hybrid reveals early steps of genome resolution following polyploidization.</title>
        <authorList>
            <person name="Leh Louis V."/>
            <person name="Despons L."/>
            <person name="Friedrich A."/>
            <person name="Martin T."/>
            <person name="Durrens P."/>
            <person name="Casaregola S."/>
            <person name="Neuveglise C."/>
            <person name="Fairhead C."/>
            <person name="Marck C."/>
            <person name="Cruz J.A."/>
            <person name="Straub M.L."/>
            <person name="Kugler V."/>
            <person name="Sacerdot C."/>
            <person name="Uzunov Z."/>
            <person name="Thierry A."/>
            <person name="Weiss S."/>
            <person name="Bleykasten C."/>
            <person name="De Montigny J."/>
            <person name="Jacques N."/>
            <person name="Jung P."/>
            <person name="Lemaire M."/>
            <person name="Mallet S."/>
            <person name="Morel G."/>
            <person name="Richard G.F."/>
            <person name="Sarkar A."/>
            <person name="Savel G."/>
            <person name="Schacherer J."/>
            <person name="Seret M.L."/>
            <person name="Talla E."/>
            <person name="Samson G."/>
            <person name="Jubin C."/>
            <person name="Poulain J."/>
            <person name="Vacherie B."/>
            <person name="Barbe V."/>
            <person name="Pelletier E."/>
            <person name="Sherman D.J."/>
            <person name="Westhof E."/>
            <person name="Weissenbach J."/>
            <person name="Baret P.V."/>
            <person name="Wincker P."/>
            <person name="Gaillardin C."/>
            <person name="Dujon B."/>
            <person name="Souciet J.L."/>
        </authorList>
    </citation>
    <scope>NUCLEOTIDE SEQUENCE [LARGE SCALE GENOMIC DNA]</scope>
    <source>
        <strain evidence="4">CBS 270.75 / DBVPG 7215 / KCTC 17166 / NRRL Y-17582</strain>
    </source>
</reference>
<dbReference type="FunCoup" id="G8JVC5">
    <property type="interactions" value="315"/>
</dbReference>
<dbReference type="Proteomes" id="UP000006790">
    <property type="component" value="Chromosome 6"/>
</dbReference>
<dbReference type="OMA" id="WIFGYGE"/>
<dbReference type="AlphaFoldDB" id="G8JVC5"/>
<dbReference type="GO" id="GO:0061928">
    <property type="term" value="F:glutathione specific gamma-glutamylcyclotransferase activity"/>
    <property type="evidence" value="ECO:0007669"/>
    <property type="project" value="UniProtKB-EC"/>
</dbReference>
<dbReference type="STRING" id="931890.G8JVC5"/>
<sequence>MTQEEGIWVVGYGSLIYKPPPHSTYCIPGLIYGFKRRFWQSSSDHRGTVESPGRVATLVPDPKSKVLAVSYYIPPDFVPQVTEYLNVREQDGYKACTVLTHLHPPQDLPLLAQERLDKLPIDVSTGKHTVESVVYIGTEDNGSYIGPEPIIDTARVIATNVGPSGSNYDYLKLLHDALNRMAAAMRCKLSDIEDTYLDNLFEAVQLTT</sequence>
<keyword evidence="4" id="KW-1185">Reference proteome</keyword>
<organism evidence="3 4">
    <name type="scientific">Eremothecium cymbalariae (strain CBS 270.75 / DBVPG 7215 / KCTC 17166 / NRRL Y-17582)</name>
    <name type="common">Yeast</name>
    <dbReference type="NCBI Taxonomy" id="931890"/>
    <lineage>
        <taxon>Eukaryota</taxon>
        <taxon>Fungi</taxon>
        <taxon>Dikarya</taxon>
        <taxon>Ascomycota</taxon>
        <taxon>Saccharomycotina</taxon>
        <taxon>Saccharomycetes</taxon>
        <taxon>Saccharomycetales</taxon>
        <taxon>Saccharomycetaceae</taxon>
        <taxon>Eremothecium</taxon>
    </lineage>
</organism>
<dbReference type="CDD" id="cd06661">
    <property type="entry name" value="GGCT_like"/>
    <property type="match status" value="1"/>
</dbReference>
<proteinExistence type="predicted"/>
<dbReference type="RefSeq" id="XP_003647421.1">
    <property type="nucleotide sequence ID" value="XM_003647373.1"/>
</dbReference>
<dbReference type="HOGENOM" id="CLU_070703_0_1_1"/>
<dbReference type="EMBL" id="CP002502">
    <property type="protein sequence ID" value="AET40604.1"/>
    <property type="molecule type" value="Genomic_DNA"/>
</dbReference>
<evidence type="ECO:0000313" key="3">
    <source>
        <dbReference type="EMBL" id="AET40604.1"/>
    </source>
</evidence>
<dbReference type="Gene3D" id="3.10.490.10">
    <property type="entry name" value="Gamma-glutamyl cyclotransferase-like"/>
    <property type="match status" value="1"/>
</dbReference>
<dbReference type="InterPro" id="IPR006840">
    <property type="entry name" value="ChaC"/>
</dbReference>
<dbReference type="eggNOG" id="KOG3182">
    <property type="taxonomic scope" value="Eukaryota"/>
</dbReference>
<dbReference type="InParanoid" id="G8JVC5"/>
<dbReference type="KEGG" id="erc:Ecym_6222"/>
<dbReference type="GO" id="GO:0005737">
    <property type="term" value="C:cytoplasm"/>
    <property type="evidence" value="ECO:0007669"/>
    <property type="project" value="TreeGrafter"/>
</dbReference>
<protein>
    <recommendedName>
        <fullName evidence="1">glutathione-specific gamma-glutamylcyclotransferase</fullName>
        <ecNumber evidence="1">4.3.2.7</ecNumber>
    </recommendedName>
</protein>
<dbReference type="InterPro" id="IPR013024">
    <property type="entry name" value="GGCT-like"/>
</dbReference>
<evidence type="ECO:0000313" key="4">
    <source>
        <dbReference type="Proteomes" id="UP000006790"/>
    </source>
</evidence>
<evidence type="ECO:0000256" key="2">
    <source>
        <dbReference type="ARBA" id="ARBA00023239"/>
    </source>
</evidence>
<dbReference type="OrthoDB" id="1933483at2759"/>
<dbReference type="Pfam" id="PF04752">
    <property type="entry name" value="ChaC"/>
    <property type="match status" value="1"/>
</dbReference>
<name>G8JVC5_ERECY</name>
<evidence type="ECO:0000256" key="1">
    <source>
        <dbReference type="ARBA" id="ARBA00012344"/>
    </source>
</evidence>
<dbReference type="PANTHER" id="PTHR12192:SF2">
    <property type="entry name" value="GLUTATHIONE-SPECIFIC GAMMA-GLUTAMYLCYCLOTRANSFERASE 2"/>
    <property type="match status" value="1"/>
</dbReference>